<reference evidence="2" key="1">
    <citation type="submission" date="2021-01" db="EMBL/GenBank/DDBJ databases">
        <authorList>
            <person name="Corre E."/>
            <person name="Pelletier E."/>
            <person name="Niang G."/>
            <person name="Scheremetjew M."/>
            <person name="Finn R."/>
            <person name="Kale V."/>
            <person name="Holt S."/>
            <person name="Cochrane G."/>
            <person name="Meng A."/>
            <person name="Brown T."/>
            <person name="Cohen L."/>
        </authorList>
    </citation>
    <scope>NUCLEOTIDE SEQUENCE</scope>
    <source>
        <strain evidence="2">Pop2</strain>
    </source>
</reference>
<protein>
    <submittedName>
        <fullName evidence="2">Uncharacterized protein</fullName>
    </submittedName>
</protein>
<name>A0A7S1ZEG3_9STRA</name>
<feature type="chain" id="PRO_5030923721" evidence="1">
    <location>
        <begin position="20"/>
        <end position="189"/>
    </location>
</feature>
<evidence type="ECO:0000256" key="1">
    <source>
        <dbReference type="SAM" id="SignalP"/>
    </source>
</evidence>
<proteinExistence type="predicted"/>
<organism evidence="2">
    <name type="scientific">Ditylum brightwellii</name>
    <dbReference type="NCBI Taxonomy" id="49249"/>
    <lineage>
        <taxon>Eukaryota</taxon>
        <taxon>Sar</taxon>
        <taxon>Stramenopiles</taxon>
        <taxon>Ochrophyta</taxon>
        <taxon>Bacillariophyta</taxon>
        <taxon>Mediophyceae</taxon>
        <taxon>Lithodesmiophycidae</taxon>
        <taxon>Lithodesmiales</taxon>
        <taxon>Lithodesmiaceae</taxon>
        <taxon>Ditylum</taxon>
    </lineage>
</organism>
<accession>A0A7S1ZEG3</accession>
<evidence type="ECO:0000313" key="2">
    <source>
        <dbReference type="EMBL" id="CAD9336541.1"/>
    </source>
</evidence>
<dbReference type="EMBL" id="HBGN01022457">
    <property type="protein sequence ID" value="CAD9336541.1"/>
    <property type="molecule type" value="Transcribed_RNA"/>
</dbReference>
<feature type="signal peptide" evidence="1">
    <location>
        <begin position="1"/>
        <end position="19"/>
    </location>
</feature>
<keyword evidence="1" id="KW-0732">Signal</keyword>
<dbReference type="AlphaFoldDB" id="A0A7S1ZEG3"/>
<gene>
    <name evidence="2" type="ORF">DBRI1063_LOCUS14325</name>
</gene>
<sequence length="189" mass="20838">MMFYVRVITLSFLLSPSLAGSFAPHRFLQDLPDFDECGTCEEITEYVEGFCCGMDSIGDRCFENLLCILFACLGEFGDDNFDDNFDDGVRGLDEIDGKFGNEDYGDEDYGDYYDDDGFGPPQGLPVCNNFNCDECGAFTDQVVEECCPFVIDVGDGFELDFGNPDSGTCLNTLGAFQISCIFNGCVDEN</sequence>